<sequence length="102" mass="11540">MPLETLSLKCPCGYIKHDVMCLGQWQNYGQRILKFCGGLFILNSNGDGVTCRKCNKKSNVIEFHCSFCDRTTNIGVEYRVKGHTGRAVSMQMSVHKTVVFFN</sequence>
<keyword evidence="2" id="KW-1185">Reference proteome</keyword>
<protein>
    <submittedName>
        <fullName evidence="1">Uncharacterized protein</fullName>
    </submittedName>
</protein>
<gene>
    <name evidence="1" type="ORF">PEVE_00025854</name>
</gene>
<evidence type="ECO:0000313" key="2">
    <source>
        <dbReference type="Proteomes" id="UP001159427"/>
    </source>
</evidence>
<proteinExistence type="predicted"/>
<dbReference type="EMBL" id="CALNXI010000349">
    <property type="protein sequence ID" value="CAH3025363.1"/>
    <property type="molecule type" value="Genomic_DNA"/>
</dbReference>
<reference evidence="1 2" key="1">
    <citation type="submission" date="2022-05" db="EMBL/GenBank/DDBJ databases">
        <authorList>
            <consortium name="Genoscope - CEA"/>
            <person name="William W."/>
        </authorList>
    </citation>
    <scope>NUCLEOTIDE SEQUENCE [LARGE SCALE GENOMIC DNA]</scope>
</reference>
<evidence type="ECO:0000313" key="1">
    <source>
        <dbReference type="EMBL" id="CAH3025363.1"/>
    </source>
</evidence>
<name>A0ABN8M7A7_9CNID</name>
<dbReference type="Proteomes" id="UP001159427">
    <property type="component" value="Unassembled WGS sequence"/>
</dbReference>
<accession>A0ABN8M7A7</accession>
<comment type="caution">
    <text evidence="1">The sequence shown here is derived from an EMBL/GenBank/DDBJ whole genome shotgun (WGS) entry which is preliminary data.</text>
</comment>
<organism evidence="1 2">
    <name type="scientific">Porites evermanni</name>
    <dbReference type="NCBI Taxonomy" id="104178"/>
    <lineage>
        <taxon>Eukaryota</taxon>
        <taxon>Metazoa</taxon>
        <taxon>Cnidaria</taxon>
        <taxon>Anthozoa</taxon>
        <taxon>Hexacorallia</taxon>
        <taxon>Scleractinia</taxon>
        <taxon>Fungiina</taxon>
        <taxon>Poritidae</taxon>
        <taxon>Porites</taxon>
    </lineage>
</organism>